<reference evidence="1" key="2">
    <citation type="submission" date="2021-04" db="EMBL/GenBank/DDBJ databases">
        <authorList>
            <person name="Gilroy R."/>
        </authorList>
    </citation>
    <scope>NUCLEOTIDE SEQUENCE</scope>
    <source>
        <strain evidence="1">ChiHecec2B26-7398</strain>
    </source>
</reference>
<dbReference type="EMBL" id="DXEI01000047">
    <property type="protein sequence ID" value="HIX94362.1"/>
    <property type="molecule type" value="Genomic_DNA"/>
</dbReference>
<dbReference type="AlphaFoldDB" id="A0A9D1XZS0"/>
<protein>
    <submittedName>
        <fullName evidence="1">Uncharacterized protein</fullName>
    </submittedName>
</protein>
<proteinExistence type="predicted"/>
<comment type="caution">
    <text evidence="1">The sequence shown here is derived from an EMBL/GenBank/DDBJ whole genome shotgun (WGS) entry which is preliminary data.</text>
</comment>
<dbReference type="Proteomes" id="UP000886751">
    <property type="component" value="Unassembled WGS sequence"/>
</dbReference>
<evidence type="ECO:0000313" key="1">
    <source>
        <dbReference type="EMBL" id="HIX94362.1"/>
    </source>
</evidence>
<organism evidence="1 2">
    <name type="scientific">Candidatus Gemmiger excrementipullorum</name>
    <dbReference type="NCBI Taxonomy" id="2838610"/>
    <lineage>
        <taxon>Bacteria</taxon>
        <taxon>Bacillati</taxon>
        <taxon>Bacillota</taxon>
        <taxon>Clostridia</taxon>
        <taxon>Eubacteriales</taxon>
        <taxon>Gemmiger</taxon>
    </lineage>
</organism>
<accession>A0A9D1XZS0</accession>
<name>A0A9D1XZS0_9FIRM</name>
<reference evidence="1" key="1">
    <citation type="journal article" date="2021" name="PeerJ">
        <title>Extensive microbial diversity within the chicken gut microbiome revealed by metagenomics and culture.</title>
        <authorList>
            <person name="Gilroy R."/>
            <person name="Ravi A."/>
            <person name="Getino M."/>
            <person name="Pursley I."/>
            <person name="Horton D.L."/>
            <person name="Alikhan N.F."/>
            <person name="Baker D."/>
            <person name="Gharbi K."/>
            <person name="Hall N."/>
            <person name="Watson M."/>
            <person name="Adriaenssens E.M."/>
            <person name="Foster-Nyarko E."/>
            <person name="Jarju S."/>
            <person name="Secka A."/>
            <person name="Antonio M."/>
            <person name="Oren A."/>
            <person name="Chaudhuri R.R."/>
            <person name="La Ragione R."/>
            <person name="Hildebrand F."/>
            <person name="Pallen M.J."/>
        </authorList>
    </citation>
    <scope>NUCLEOTIDE SEQUENCE</scope>
    <source>
        <strain evidence="1">ChiHecec2B26-7398</strain>
    </source>
</reference>
<gene>
    <name evidence="1" type="ORF">H9846_02785</name>
</gene>
<sequence>MILQRTNLLQIDGQPLPVPTETADIQYTDVESDDSGADEMGVYHREVLRSGVLSCTLTYGYLDNEDCAYLLGLLQGKTTFAFTCPVASTAADVTQTTTRTCYCANRGAALQRLKSGVWRDMTLQIQEC</sequence>
<evidence type="ECO:0000313" key="2">
    <source>
        <dbReference type="Proteomes" id="UP000886751"/>
    </source>
</evidence>